<organism evidence="1 2">
    <name type="scientific">Paramuricea clavata</name>
    <name type="common">Red gorgonian</name>
    <name type="synonym">Violescent sea-whip</name>
    <dbReference type="NCBI Taxonomy" id="317549"/>
    <lineage>
        <taxon>Eukaryota</taxon>
        <taxon>Metazoa</taxon>
        <taxon>Cnidaria</taxon>
        <taxon>Anthozoa</taxon>
        <taxon>Octocorallia</taxon>
        <taxon>Malacalcyonacea</taxon>
        <taxon>Plexauridae</taxon>
        <taxon>Paramuricea</taxon>
    </lineage>
</organism>
<dbReference type="EMBL" id="CACRXK020000003">
    <property type="protein sequence ID" value="CAB3976590.1"/>
    <property type="molecule type" value="Genomic_DNA"/>
</dbReference>
<sequence length="77" mass="8486">MVINDDGDGDDGNMMELLTGNDIYRQSMTDGNNDDGDGDDGNMMELLTGNDIYRQSMVMLVVMKIVIIMVYVGDVES</sequence>
<dbReference type="Proteomes" id="UP001152795">
    <property type="component" value="Unassembled WGS sequence"/>
</dbReference>
<evidence type="ECO:0000313" key="1">
    <source>
        <dbReference type="EMBL" id="CAB3976590.1"/>
    </source>
</evidence>
<keyword evidence="2" id="KW-1185">Reference proteome</keyword>
<evidence type="ECO:0000313" key="2">
    <source>
        <dbReference type="Proteomes" id="UP001152795"/>
    </source>
</evidence>
<name>A0A7D9D4I5_PARCT</name>
<proteinExistence type="predicted"/>
<comment type="caution">
    <text evidence="1">The sequence shown here is derived from an EMBL/GenBank/DDBJ whole genome shotgun (WGS) entry which is preliminary data.</text>
</comment>
<dbReference type="AlphaFoldDB" id="A0A7D9D4I5"/>
<protein>
    <submittedName>
        <fullName evidence="1">Uncharacterized protein</fullName>
    </submittedName>
</protein>
<accession>A0A7D9D4I5</accession>
<gene>
    <name evidence="1" type="ORF">PACLA_8A033082</name>
</gene>
<reference evidence="1" key="1">
    <citation type="submission" date="2020-04" db="EMBL/GenBank/DDBJ databases">
        <authorList>
            <person name="Alioto T."/>
            <person name="Alioto T."/>
            <person name="Gomez Garrido J."/>
        </authorList>
    </citation>
    <scope>NUCLEOTIDE SEQUENCE</scope>
    <source>
        <strain evidence="1">A484AB</strain>
    </source>
</reference>